<accession>A0A1B6L171</accession>
<reference evidence="1" key="1">
    <citation type="submission" date="2015-11" db="EMBL/GenBank/DDBJ databases">
        <title>De novo transcriptome assembly of four potential Pierce s Disease insect vectors from Arizona vineyards.</title>
        <authorList>
            <person name="Tassone E.E."/>
        </authorList>
    </citation>
    <scope>NUCLEOTIDE SEQUENCE</scope>
</reference>
<sequence>MDNKHPTTKTFVNLLTSFGLELLITTPTRVTATTQSAIDNIISNLPNIAVSVVNTAISDHYGQEAIISGKRIEREPKITKTVRDTRPENIALLNASLSKEKWTFLNSTRSVEQQFKTFNEVLLFYLNTCCPTKTIRVCPKKTNNRWITKGILVSREKLKFFSEINKNTSSEEFKCFFQKI</sequence>
<evidence type="ECO:0000313" key="1">
    <source>
        <dbReference type="EMBL" id="JAT17457.1"/>
    </source>
</evidence>
<organism evidence="1">
    <name type="scientific">Graphocephala atropunctata</name>
    <dbReference type="NCBI Taxonomy" id="36148"/>
    <lineage>
        <taxon>Eukaryota</taxon>
        <taxon>Metazoa</taxon>
        <taxon>Ecdysozoa</taxon>
        <taxon>Arthropoda</taxon>
        <taxon>Hexapoda</taxon>
        <taxon>Insecta</taxon>
        <taxon>Pterygota</taxon>
        <taxon>Neoptera</taxon>
        <taxon>Paraneoptera</taxon>
        <taxon>Hemiptera</taxon>
        <taxon>Auchenorrhyncha</taxon>
        <taxon>Membracoidea</taxon>
        <taxon>Cicadellidae</taxon>
        <taxon>Cicadellinae</taxon>
        <taxon>Cicadellini</taxon>
        <taxon>Graphocephala</taxon>
    </lineage>
</organism>
<dbReference type="AlphaFoldDB" id="A0A1B6L171"/>
<evidence type="ECO:0008006" key="2">
    <source>
        <dbReference type="Google" id="ProtNLM"/>
    </source>
</evidence>
<dbReference type="EMBL" id="GEBQ01022520">
    <property type="protein sequence ID" value="JAT17457.1"/>
    <property type="molecule type" value="Transcribed_RNA"/>
</dbReference>
<name>A0A1B6L171_9HEMI</name>
<gene>
    <name evidence="1" type="ORF">g.5459</name>
</gene>
<proteinExistence type="predicted"/>
<protein>
    <recommendedName>
        <fullName evidence="2">PiggyBac transposable element-derived protein domain-containing protein</fullName>
    </recommendedName>
</protein>